<organism evidence="1 2">
    <name type="scientific">Rhizobium paknamense</name>
    <dbReference type="NCBI Taxonomy" id="1206817"/>
    <lineage>
        <taxon>Bacteria</taxon>
        <taxon>Pseudomonadati</taxon>
        <taxon>Pseudomonadota</taxon>
        <taxon>Alphaproteobacteria</taxon>
        <taxon>Hyphomicrobiales</taxon>
        <taxon>Rhizobiaceae</taxon>
        <taxon>Rhizobium/Agrobacterium group</taxon>
        <taxon>Rhizobium</taxon>
    </lineage>
</organism>
<comment type="caution">
    <text evidence="1">The sequence shown here is derived from an EMBL/GenBank/DDBJ whole genome shotgun (WGS) entry which is preliminary data.</text>
</comment>
<name>A0ABU0I8Z0_9HYPH</name>
<gene>
    <name evidence="1" type="ORF">QO005_001004</name>
</gene>
<reference evidence="1 2" key="1">
    <citation type="submission" date="2023-07" db="EMBL/GenBank/DDBJ databases">
        <title>Genomic Encyclopedia of Type Strains, Phase IV (KMG-IV): sequencing the most valuable type-strain genomes for metagenomic binning, comparative biology and taxonomic classification.</title>
        <authorList>
            <person name="Goeker M."/>
        </authorList>
    </citation>
    <scope>NUCLEOTIDE SEQUENCE [LARGE SCALE GENOMIC DNA]</scope>
    <source>
        <strain evidence="1 2">DSM 100301</strain>
    </source>
</reference>
<evidence type="ECO:0000313" key="2">
    <source>
        <dbReference type="Proteomes" id="UP001235269"/>
    </source>
</evidence>
<keyword evidence="2" id="KW-1185">Reference proteome</keyword>
<sequence length="181" mass="20642">MAALACHSRIKGAVAPGCQTSAPLHITTISHFRAFANDENTHPIWHDCMAAGRAAMINLYDQSEVYNVNLRACIRAVYEGFPHLALRDIIDPPHEMFDAALARQIVMHLMVREFHWPKRRVVEVEGRSREAINRALRTIEDRLILDRFATHYQSIADRARDLFSLSLTGNDFPEFDMDEVA</sequence>
<accession>A0ABU0I8Z0</accession>
<evidence type="ECO:0000313" key="1">
    <source>
        <dbReference type="EMBL" id="MDQ0454677.1"/>
    </source>
</evidence>
<dbReference type="RefSeq" id="WP_307156882.1">
    <property type="nucleotide sequence ID" value="NZ_JAUSWH010000002.1"/>
</dbReference>
<dbReference type="EMBL" id="JAUSWH010000002">
    <property type="protein sequence ID" value="MDQ0454677.1"/>
    <property type="molecule type" value="Genomic_DNA"/>
</dbReference>
<proteinExistence type="predicted"/>
<dbReference type="Proteomes" id="UP001235269">
    <property type="component" value="Unassembled WGS sequence"/>
</dbReference>
<protein>
    <submittedName>
        <fullName evidence="1">Uncharacterized protein</fullName>
    </submittedName>
</protein>